<dbReference type="Proteomes" id="UP000887565">
    <property type="component" value="Unplaced"/>
</dbReference>
<feature type="compositionally biased region" description="Polar residues" evidence="1">
    <location>
        <begin position="162"/>
        <end position="175"/>
    </location>
</feature>
<dbReference type="AlphaFoldDB" id="A0A915L7X2"/>
<name>A0A915L7X2_ROMCU</name>
<sequence>ERAPKISDQELAAQLGELKGTVEALFDVIGNALTEDNKREADSRPQELDRQIRLCNRGAESHDRLLAETYAGAGPSNTLEFHEGIRPNFEHKSWRGPARDLRFKGAEQLANLRNQNQIASQHPTFTGVVYDGRGNIVDPNTHRPDQLACFPYRDYQFDRDNLPSNQGGVPQQQDPNRIMLQSLDSDMDLKQDDDAQQSPTKD</sequence>
<accession>A0A915L7X2</accession>
<evidence type="ECO:0000313" key="2">
    <source>
        <dbReference type="Proteomes" id="UP000887565"/>
    </source>
</evidence>
<reference evidence="3" key="1">
    <citation type="submission" date="2022-11" db="UniProtKB">
        <authorList>
            <consortium name="WormBaseParasite"/>
        </authorList>
    </citation>
    <scope>IDENTIFICATION</scope>
</reference>
<evidence type="ECO:0000313" key="3">
    <source>
        <dbReference type="WBParaSite" id="nRc.2.0.1.t46573-RA"/>
    </source>
</evidence>
<evidence type="ECO:0000256" key="1">
    <source>
        <dbReference type="SAM" id="MobiDB-lite"/>
    </source>
</evidence>
<protein>
    <submittedName>
        <fullName evidence="3">Uncharacterized protein</fullName>
    </submittedName>
</protein>
<feature type="region of interest" description="Disordered" evidence="1">
    <location>
        <begin position="158"/>
        <end position="202"/>
    </location>
</feature>
<organism evidence="2 3">
    <name type="scientific">Romanomermis culicivorax</name>
    <name type="common">Nematode worm</name>
    <dbReference type="NCBI Taxonomy" id="13658"/>
    <lineage>
        <taxon>Eukaryota</taxon>
        <taxon>Metazoa</taxon>
        <taxon>Ecdysozoa</taxon>
        <taxon>Nematoda</taxon>
        <taxon>Enoplea</taxon>
        <taxon>Dorylaimia</taxon>
        <taxon>Mermithida</taxon>
        <taxon>Mermithoidea</taxon>
        <taxon>Mermithidae</taxon>
        <taxon>Romanomermis</taxon>
    </lineage>
</organism>
<proteinExistence type="predicted"/>
<keyword evidence="2" id="KW-1185">Reference proteome</keyword>
<dbReference type="WBParaSite" id="nRc.2.0.1.t46573-RA">
    <property type="protein sequence ID" value="nRc.2.0.1.t46573-RA"/>
    <property type="gene ID" value="nRc.2.0.1.g46573"/>
</dbReference>